<dbReference type="EMBL" id="JAODUO010000525">
    <property type="protein sequence ID" value="KAK2178895.1"/>
    <property type="molecule type" value="Genomic_DNA"/>
</dbReference>
<dbReference type="Gene3D" id="3.10.100.10">
    <property type="entry name" value="Mannose-Binding Protein A, subunit A"/>
    <property type="match status" value="1"/>
</dbReference>
<reference evidence="3" key="1">
    <citation type="journal article" date="2023" name="Mol. Biol. Evol.">
        <title>Third-Generation Sequencing Reveals the Adaptive Role of the Epigenome in Three Deep-Sea Polychaetes.</title>
        <authorList>
            <person name="Perez M."/>
            <person name="Aroh O."/>
            <person name="Sun Y."/>
            <person name="Lan Y."/>
            <person name="Juniper S.K."/>
            <person name="Young C.R."/>
            <person name="Angers B."/>
            <person name="Qian P.Y."/>
        </authorList>
    </citation>
    <scope>NUCLEOTIDE SEQUENCE</scope>
    <source>
        <strain evidence="3">R07B-5</strain>
    </source>
</reference>
<dbReference type="SUPFAM" id="SSF51126">
    <property type="entry name" value="Pectin lyase-like"/>
    <property type="match status" value="1"/>
</dbReference>
<accession>A0AAD9KX07</accession>
<proteinExistence type="predicted"/>
<comment type="caution">
    <text evidence="3">The sequence shown here is derived from an EMBL/GenBank/DDBJ whole genome shotgun (WGS) entry which is preliminary data.</text>
</comment>
<dbReference type="InterPro" id="IPR011050">
    <property type="entry name" value="Pectin_lyase_fold/virulence"/>
</dbReference>
<dbReference type="InterPro" id="IPR016187">
    <property type="entry name" value="CTDL_fold"/>
</dbReference>
<evidence type="ECO:0000313" key="4">
    <source>
        <dbReference type="Proteomes" id="UP001209878"/>
    </source>
</evidence>
<dbReference type="PANTHER" id="PTHR24216">
    <property type="entry name" value="PAXILLIN-RELATED"/>
    <property type="match status" value="1"/>
</dbReference>
<feature type="signal peptide" evidence="2">
    <location>
        <begin position="1"/>
        <end position="21"/>
    </location>
</feature>
<sequence length="1365" mass="147123">MSAARVSRCLLALFLLSVATASELRRHISGDVTLTTTGSPWLVKETVYVTKTGSLTVQPGVTVLLASGASLVVFGQLVAEGTSTQHTQFTLLGTRNTTKGGVPGDCRGLPHWGVIALHNSSRPHRLSHVDISCGGQEGSDTHREGRESSLYIATDFISLRHVFVSQSAQNGIELTSVMSTPRSASSLVVTDVRVQDVAGVALRVWSALPARRTVLRLERLYVNNTGYNTSSGPVVDLRLRNTDVLIRNCLFSHASAGGSAVVSLQFDSEGTMPTSTAKLTQNSFVSCTGDGVISVNSTGEATASLTMTKNSLRHNSVNDTGSVVQLVNMAVVMEDNLFYNNSGRHLLEIGGAAQCNRLPVRADRNVFWSNTALKGAITCTVSLNASDVTFTANIFNNPANEYEVSAEETGAIGEGDEEGEAKVDFAHNWWGSDSPHVVANRIRDGSTVEGLPVVASTPFETTPPEGMHFSTVCPLGWTYHQSTCLLYHVGAVGYEESSRVCETEGATVLSTLLLSDHRSTIDDLIAYEDVDGTDRRSAIWLSRGGDNEGSCPVYPRDASRADESMCGERHSFVCERPSADRCRVTCSSTGTCVGSTCICHSECSVHSEPSRAEPSRAEPSRAEPSRAEPSRAEPSRAEPSRAEPSRAEPSRASERASRASEPSRAEPSRAEPSRAEPSRAEPSRSEPKRSEAKRSEANAADGATRTRTCLPGNATASTLGPCPAWFFHECVTAATNSRCSGQISSLDCDGRYCRQNVNKALCHQCKDTEDCYSNTTGCSAWNETRCPDGVARPNYTDPSRTDKVVFSDRLHLIKSRDRTLYHCTEYDESAGDTQLLVAAGRLGVEAGDILASAQAGGIFHKLFSVTRVDHLTMMRAEMASLRSAIRYADFDADMQMYQMDDVDSLEEKPSISLLDDVTSGNVKLNPRTVVHRLDSVTAYKCLGKTYLTNASSAGSTFNLVIKSDPQNKELYKVGDVLTSYKSSGFLETVLGTWSTSVGTVANTSLAVCNDLDTSKLKLSAPLRKVSCVGGDNNPGLLVFDEGRQVHLDVGDVVPGRESSEILAKVLAVREGAGVVVLEVATVERVEDGRAVTLIRTDDVRRGLVTRRRRDISLGISGSDTRTLSSGVASVSATFAFSIRVRVNVKIDWDWLDTEVVRAGLTFSGSLSASATAKLSHSRSAGRDSTWKKYSKNLSRFYIPLYGIPIPGRTGLNFKLGWEAGYEHPSPQPIFALVMFLGKKTILSGFKKTIISGVKKTIISGFKKTIISGFKKTIISGVKKTIISGFKKTIISGFKKTIISGVKKTIISAVKKTIISGFKKTITSGVKKTITYGVKKTIISAVKKTIIYGGKKTIIFGVKWTIISGV</sequence>
<gene>
    <name evidence="3" type="ORF">NP493_525g04019</name>
</gene>
<dbReference type="Proteomes" id="UP001209878">
    <property type="component" value="Unassembled WGS sequence"/>
</dbReference>
<dbReference type="PANTHER" id="PTHR24216:SF65">
    <property type="entry name" value="PAXILLIN-LIKE PROTEIN 1"/>
    <property type="match status" value="1"/>
</dbReference>
<dbReference type="SUPFAM" id="SSF56436">
    <property type="entry name" value="C-type lectin-like"/>
    <property type="match status" value="1"/>
</dbReference>
<protein>
    <submittedName>
        <fullName evidence="3">Uncharacterized protein</fullName>
    </submittedName>
</protein>
<feature type="compositionally biased region" description="Basic and acidic residues" evidence="1">
    <location>
        <begin position="607"/>
        <end position="696"/>
    </location>
</feature>
<name>A0AAD9KX07_RIDPI</name>
<evidence type="ECO:0000256" key="1">
    <source>
        <dbReference type="SAM" id="MobiDB-lite"/>
    </source>
</evidence>
<dbReference type="InterPro" id="IPR016186">
    <property type="entry name" value="C-type_lectin-like/link_sf"/>
</dbReference>
<feature type="region of interest" description="Disordered" evidence="1">
    <location>
        <begin position="607"/>
        <end position="713"/>
    </location>
</feature>
<evidence type="ECO:0000313" key="3">
    <source>
        <dbReference type="EMBL" id="KAK2178895.1"/>
    </source>
</evidence>
<organism evidence="3 4">
    <name type="scientific">Ridgeia piscesae</name>
    <name type="common">Tubeworm</name>
    <dbReference type="NCBI Taxonomy" id="27915"/>
    <lineage>
        <taxon>Eukaryota</taxon>
        <taxon>Metazoa</taxon>
        <taxon>Spiralia</taxon>
        <taxon>Lophotrochozoa</taxon>
        <taxon>Annelida</taxon>
        <taxon>Polychaeta</taxon>
        <taxon>Sedentaria</taxon>
        <taxon>Canalipalpata</taxon>
        <taxon>Sabellida</taxon>
        <taxon>Siboglinidae</taxon>
        <taxon>Ridgeia</taxon>
    </lineage>
</organism>
<keyword evidence="2" id="KW-0732">Signal</keyword>
<feature type="chain" id="PRO_5041936343" evidence="2">
    <location>
        <begin position="22"/>
        <end position="1365"/>
    </location>
</feature>
<keyword evidence="4" id="KW-1185">Reference proteome</keyword>
<evidence type="ECO:0000256" key="2">
    <source>
        <dbReference type="SAM" id="SignalP"/>
    </source>
</evidence>